<organism evidence="1 2">
    <name type="scientific">Catalinimonas alkaloidigena</name>
    <dbReference type="NCBI Taxonomy" id="1075417"/>
    <lineage>
        <taxon>Bacteria</taxon>
        <taxon>Pseudomonadati</taxon>
        <taxon>Bacteroidota</taxon>
        <taxon>Cytophagia</taxon>
        <taxon>Cytophagales</taxon>
        <taxon>Catalimonadaceae</taxon>
        <taxon>Catalinimonas</taxon>
    </lineage>
</organism>
<reference evidence="1 2" key="1">
    <citation type="submission" date="2016-10" db="EMBL/GenBank/DDBJ databases">
        <authorList>
            <person name="de Groot N.N."/>
        </authorList>
    </citation>
    <scope>NUCLEOTIDE SEQUENCE [LARGE SCALE GENOMIC DNA]</scope>
    <source>
        <strain evidence="1 2">DSM 25186</strain>
    </source>
</reference>
<name>A0A1G9SE65_9BACT</name>
<evidence type="ECO:0000313" key="1">
    <source>
        <dbReference type="EMBL" id="SDM33739.1"/>
    </source>
</evidence>
<sequence length="113" mass="13323">MSTVTTSPPKHYILRNNAEIHRKAVSTIKNKLKTTRRMLVPIFLYHRRDILLQELAFLQSCQYPPENRALHELFVEVSDTPRPTQHDWQRWRDALTPLVEALYADVTEKLTTI</sequence>
<dbReference type="AlphaFoldDB" id="A0A1G9SE65"/>
<proteinExistence type="predicted"/>
<dbReference type="RefSeq" id="WP_089687207.1">
    <property type="nucleotide sequence ID" value="NZ_FNFO01000012.1"/>
</dbReference>
<dbReference type="EMBL" id="FNFO01000012">
    <property type="protein sequence ID" value="SDM33739.1"/>
    <property type="molecule type" value="Genomic_DNA"/>
</dbReference>
<keyword evidence="2" id="KW-1185">Reference proteome</keyword>
<accession>A0A1G9SE65</accession>
<gene>
    <name evidence="1" type="ORF">SAMN05421823_112131</name>
</gene>
<evidence type="ECO:0000313" key="2">
    <source>
        <dbReference type="Proteomes" id="UP000198510"/>
    </source>
</evidence>
<protein>
    <submittedName>
        <fullName evidence="1">Uncharacterized protein</fullName>
    </submittedName>
</protein>
<dbReference type="Proteomes" id="UP000198510">
    <property type="component" value="Unassembled WGS sequence"/>
</dbReference>